<feature type="region of interest" description="Disordered" evidence="1">
    <location>
        <begin position="59"/>
        <end position="82"/>
    </location>
</feature>
<reference evidence="2 3" key="1">
    <citation type="submission" date="2015-01" db="EMBL/GenBank/DDBJ databases">
        <title>Genome of allotetraploid Gossypium barbadense reveals genomic plasticity and fiber elongation in cotton evolution.</title>
        <authorList>
            <person name="Chen X."/>
            <person name="Liu X."/>
            <person name="Zhao B."/>
            <person name="Zheng H."/>
            <person name="Hu Y."/>
            <person name="Lu G."/>
            <person name="Yang C."/>
            <person name="Chen J."/>
            <person name="Shan C."/>
            <person name="Zhang L."/>
            <person name="Zhou Y."/>
            <person name="Wang L."/>
            <person name="Guo W."/>
            <person name="Bai Y."/>
            <person name="Ruan J."/>
            <person name="Shangguan X."/>
            <person name="Mao Y."/>
            <person name="Jiang J."/>
            <person name="Zhu Y."/>
            <person name="Lei J."/>
            <person name="Kang H."/>
            <person name="Chen S."/>
            <person name="He X."/>
            <person name="Wang R."/>
            <person name="Wang Y."/>
            <person name="Chen J."/>
            <person name="Wang L."/>
            <person name="Yu S."/>
            <person name="Wang B."/>
            <person name="Wei J."/>
            <person name="Song S."/>
            <person name="Lu X."/>
            <person name="Gao Z."/>
            <person name="Gu W."/>
            <person name="Deng X."/>
            <person name="Ma D."/>
            <person name="Wang S."/>
            <person name="Liang W."/>
            <person name="Fang L."/>
            <person name="Cai C."/>
            <person name="Zhu X."/>
            <person name="Zhou B."/>
            <person name="Zhang Y."/>
            <person name="Chen Z."/>
            <person name="Xu S."/>
            <person name="Zhu R."/>
            <person name="Wang S."/>
            <person name="Zhang T."/>
            <person name="Zhao G."/>
        </authorList>
    </citation>
    <scope>NUCLEOTIDE SEQUENCE [LARGE SCALE GENOMIC DNA]</scope>
    <source>
        <strain evidence="3">cv. Xinhai21</strain>
        <tissue evidence="2">Leaf</tissue>
    </source>
</reference>
<gene>
    <name evidence="2" type="ORF">GOBAR_AA26866</name>
</gene>
<proteinExistence type="predicted"/>
<sequence>MVEVKYNSYMVKIEPKTRPAVIDVTTQWVTHREKVAPNGHALGTGSTHWSCLRQRRRHWSHHLHRRHRPTVSGNGTGHSFSS</sequence>
<feature type="compositionally biased region" description="Polar residues" evidence="1">
    <location>
        <begin position="71"/>
        <end position="82"/>
    </location>
</feature>
<protein>
    <submittedName>
        <fullName evidence="2">Uncharacterized protein</fullName>
    </submittedName>
</protein>
<evidence type="ECO:0000313" key="2">
    <source>
        <dbReference type="EMBL" id="PPR93801.1"/>
    </source>
</evidence>
<evidence type="ECO:0000256" key="1">
    <source>
        <dbReference type="SAM" id="MobiDB-lite"/>
    </source>
</evidence>
<name>A0A2P5WRV5_GOSBA</name>
<dbReference type="AlphaFoldDB" id="A0A2P5WRV5"/>
<evidence type="ECO:0000313" key="3">
    <source>
        <dbReference type="Proteomes" id="UP000239757"/>
    </source>
</evidence>
<dbReference type="EMBL" id="KZ666721">
    <property type="protein sequence ID" value="PPR93801.1"/>
    <property type="molecule type" value="Genomic_DNA"/>
</dbReference>
<dbReference type="Proteomes" id="UP000239757">
    <property type="component" value="Unassembled WGS sequence"/>
</dbReference>
<feature type="compositionally biased region" description="Basic residues" evidence="1">
    <location>
        <begin position="59"/>
        <end position="69"/>
    </location>
</feature>
<organism evidence="2 3">
    <name type="scientific">Gossypium barbadense</name>
    <name type="common">Sea Island cotton</name>
    <name type="synonym">Hibiscus barbadensis</name>
    <dbReference type="NCBI Taxonomy" id="3634"/>
    <lineage>
        <taxon>Eukaryota</taxon>
        <taxon>Viridiplantae</taxon>
        <taxon>Streptophyta</taxon>
        <taxon>Embryophyta</taxon>
        <taxon>Tracheophyta</taxon>
        <taxon>Spermatophyta</taxon>
        <taxon>Magnoliopsida</taxon>
        <taxon>eudicotyledons</taxon>
        <taxon>Gunneridae</taxon>
        <taxon>Pentapetalae</taxon>
        <taxon>rosids</taxon>
        <taxon>malvids</taxon>
        <taxon>Malvales</taxon>
        <taxon>Malvaceae</taxon>
        <taxon>Malvoideae</taxon>
        <taxon>Gossypium</taxon>
    </lineage>
</organism>
<accession>A0A2P5WRV5</accession>